<gene>
    <name evidence="8" type="ORF">MONAX_5E001002</name>
</gene>
<sequence length="445" mass="50180">MDLWLWSLYFLPVCGALKILPEVKLDGELGGSITIECPLPKINVRMYLCREMVKPAICSTVVSNNFIKKEYDSRVTLKPCLHKNLFLVEMTELTKSDSGVYACGVGTHTERGKTQKVTLNVHSEYNPFWEEELISEPPKWFHKFLEQRMPTWLQMVAHASSSESTSKVITPTQRTDDPPEPHPSPTTPIIHHPRESRAFSVAAAKPSTVLPSTTTSKTSTQEGLLRPPGASYKQHTRLHGQREFNRGSEFGREDQGFHILIPTVLGLLLLALLGLVVKRAIQRKRAFSRRVRRMALRMRALEASQRPREQRPRSQRPRSQNIYSACPRRAPESNAAEDQKERGRRRCAWRQVLGEQDSSHRHAPPPYFLGIPARWGGAGAELEALSRPYVSTPIPLRPEAGPSCGSWNICALSPATGKLHLSSDWQLQPEPAPPTVGMDQREHCY</sequence>
<organism evidence="8 9">
    <name type="scientific">Marmota monax</name>
    <name type="common">Woodchuck</name>
    <dbReference type="NCBI Taxonomy" id="9995"/>
    <lineage>
        <taxon>Eukaryota</taxon>
        <taxon>Metazoa</taxon>
        <taxon>Chordata</taxon>
        <taxon>Craniata</taxon>
        <taxon>Vertebrata</taxon>
        <taxon>Euteleostomi</taxon>
        <taxon>Mammalia</taxon>
        <taxon>Eutheria</taxon>
        <taxon>Euarchontoglires</taxon>
        <taxon>Glires</taxon>
        <taxon>Rodentia</taxon>
        <taxon>Sciuromorpha</taxon>
        <taxon>Sciuridae</taxon>
        <taxon>Xerinae</taxon>
        <taxon>Marmotini</taxon>
        <taxon>Marmota</taxon>
    </lineage>
</organism>
<evidence type="ECO:0000259" key="7">
    <source>
        <dbReference type="Pfam" id="PF07686"/>
    </source>
</evidence>
<proteinExistence type="predicted"/>
<feature type="region of interest" description="Disordered" evidence="4">
    <location>
        <begin position="162"/>
        <end position="191"/>
    </location>
</feature>
<protein>
    <recommendedName>
        <fullName evidence="7">Immunoglobulin V-set domain-containing protein</fullName>
    </recommendedName>
</protein>
<keyword evidence="9" id="KW-1185">Reference proteome</keyword>
<dbReference type="AlphaFoldDB" id="A0A5E4AFV3"/>
<dbReference type="InterPro" id="IPR036179">
    <property type="entry name" value="Ig-like_dom_sf"/>
</dbReference>
<dbReference type="InterPro" id="IPR013106">
    <property type="entry name" value="Ig_V-set"/>
</dbReference>
<feature type="transmembrane region" description="Helical" evidence="5">
    <location>
        <begin position="256"/>
        <end position="277"/>
    </location>
</feature>
<dbReference type="GO" id="GO:0005886">
    <property type="term" value="C:plasma membrane"/>
    <property type="evidence" value="ECO:0007669"/>
    <property type="project" value="UniProtKB-SubCell"/>
</dbReference>
<feature type="compositionally biased region" description="Polar residues" evidence="4">
    <location>
        <begin position="162"/>
        <end position="173"/>
    </location>
</feature>
<keyword evidence="5" id="KW-1133">Transmembrane helix</keyword>
<dbReference type="CDD" id="cd05716">
    <property type="entry name" value="IgV_pIgR_like"/>
    <property type="match status" value="1"/>
</dbReference>
<dbReference type="InterPro" id="IPR050671">
    <property type="entry name" value="CD300_family_receptors"/>
</dbReference>
<dbReference type="GO" id="GO:0004888">
    <property type="term" value="F:transmembrane signaling receptor activity"/>
    <property type="evidence" value="ECO:0007669"/>
    <property type="project" value="TreeGrafter"/>
</dbReference>
<evidence type="ECO:0000256" key="3">
    <source>
        <dbReference type="ARBA" id="ARBA00023136"/>
    </source>
</evidence>
<keyword evidence="2 5" id="KW-0812">Transmembrane</keyword>
<dbReference type="Proteomes" id="UP000335636">
    <property type="component" value="Unassembled WGS sequence"/>
</dbReference>
<dbReference type="PANTHER" id="PTHR11860">
    <property type="entry name" value="POLYMERIC-IMMUNOGLOBULIN RECEPTOR"/>
    <property type="match status" value="1"/>
</dbReference>
<dbReference type="Gene3D" id="2.60.40.10">
    <property type="entry name" value="Immunoglobulins"/>
    <property type="match status" value="1"/>
</dbReference>
<evidence type="ECO:0000313" key="8">
    <source>
        <dbReference type="EMBL" id="VTJ56088.1"/>
    </source>
</evidence>
<evidence type="ECO:0000256" key="5">
    <source>
        <dbReference type="SAM" id="Phobius"/>
    </source>
</evidence>
<comment type="subcellular location">
    <subcellularLocation>
        <location evidence="1">Cell membrane</location>
        <topology evidence="1">Single-pass membrane protein</topology>
    </subcellularLocation>
</comment>
<dbReference type="EMBL" id="CABDUW010000061">
    <property type="protein sequence ID" value="VTJ56088.1"/>
    <property type="molecule type" value="Genomic_DNA"/>
</dbReference>
<reference evidence="8" key="1">
    <citation type="submission" date="2019-04" db="EMBL/GenBank/DDBJ databases">
        <authorList>
            <person name="Alioto T."/>
            <person name="Alioto T."/>
        </authorList>
    </citation>
    <scope>NUCLEOTIDE SEQUENCE [LARGE SCALE GENOMIC DNA]</scope>
</reference>
<evidence type="ECO:0000256" key="4">
    <source>
        <dbReference type="SAM" id="MobiDB-lite"/>
    </source>
</evidence>
<feature type="region of interest" description="Disordered" evidence="4">
    <location>
        <begin position="299"/>
        <end position="345"/>
    </location>
</feature>
<evidence type="ECO:0000256" key="2">
    <source>
        <dbReference type="ARBA" id="ARBA00022692"/>
    </source>
</evidence>
<feature type="signal peptide" evidence="6">
    <location>
        <begin position="1"/>
        <end position="16"/>
    </location>
</feature>
<evidence type="ECO:0000256" key="1">
    <source>
        <dbReference type="ARBA" id="ARBA00004162"/>
    </source>
</evidence>
<dbReference type="InterPro" id="IPR013783">
    <property type="entry name" value="Ig-like_fold"/>
</dbReference>
<dbReference type="SUPFAM" id="SSF48726">
    <property type="entry name" value="Immunoglobulin"/>
    <property type="match status" value="1"/>
</dbReference>
<keyword evidence="3 5" id="KW-0472">Membrane</keyword>
<keyword evidence="6" id="KW-0732">Signal</keyword>
<name>A0A5E4AFV3_MARMO</name>
<feature type="region of interest" description="Disordered" evidence="4">
    <location>
        <begin position="207"/>
        <end position="239"/>
    </location>
</feature>
<evidence type="ECO:0000313" key="9">
    <source>
        <dbReference type="Proteomes" id="UP000335636"/>
    </source>
</evidence>
<feature type="chain" id="PRO_5022787181" description="Immunoglobulin V-set domain-containing protein" evidence="6">
    <location>
        <begin position="17"/>
        <end position="445"/>
    </location>
</feature>
<feature type="compositionally biased region" description="Polar residues" evidence="4">
    <location>
        <begin position="209"/>
        <end position="222"/>
    </location>
</feature>
<evidence type="ECO:0000256" key="6">
    <source>
        <dbReference type="SAM" id="SignalP"/>
    </source>
</evidence>
<dbReference type="PANTHER" id="PTHR11860:SF59">
    <property type="entry name" value="FAS APOPTOTIC INHIBITORY MOLECULE 3"/>
    <property type="match status" value="1"/>
</dbReference>
<feature type="domain" description="Immunoglobulin V-set" evidence="7">
    <location>
        <begin position="24"/>
        <end position="122"/>
    </location>
</feature>
<dbReference type="Pfam" id="PF07686">
    <property type="entry name" value="V-set"/>
    <property type="match status" value="1"/>
</dbReference>
<accession>A0A5E4AFV3</accession>
<comment type="caution">
    <text evidence="8">The sequence shown here is derived from an EMBL/GenBank/DDBJ whole genome shotgun (WGS) entry which is preliminary data.</text>
</comment>